<comment type="caution">
    <text evidence="4">The sequence shown here is derived from an EMBL/GenBank/DDBJ whole genome shotgun (WGS) entry which is preliminary data.</text>
</comment>
<dbReference type="GO" id="GO:0008236">
    <property type="term" value="F:serine-type peptidase activity"/>
    <property type="evidence" value="ECO:0007669"/>
    <property type="project" value="InterPro"/>
</dbReference>
<keyword evidence="2" id="KW-0732">Signal</keyword>
<evidence type="ECO:0000256" key="1">
    <source>
        <dbReference type="ARBA" id="ARBA00022801"/>
    </source>
</evidence>
<evidence type="ECO:0000313" key="4">
    <source>
        <dbReference type="EMBL" id="CAI6338746.1"/>
    </source>
</evidence>
<proteinExistence type="predicted"/>
<dbReference type="GO" id="GO:0006508">
    <property type="term" value="P:proteolysis"/>
    <property type="evidence" value="ECO:0007669"/>
    <property type="project" value="InterPro"/>
</dbReference>
<dbReference type="SUPFAM" id="SSF53474">
    <property type="entry name" value="alpha/beta-Hydrolases"/>
    <property type="match status" value="1"/>
</dbReference>
<organism evidence="4 5">
    <name type="scientific">Periconia digitata</name>
    <dbReference type="NCBI Taxonomy" id="1303443"/>
    <lineage>
        <taxon>Eukaryota</taxon>
        <taxon>Fungi</taxon>
        <taxon>Dikarya</taxon>
        <taxon>Ascomycota</taxon>
        <taxon>Pezizomycotina</taxon>
        <taxon>Dothideomycetes</taxon>
        <taxon>Pleosporomycetidae</taxon>
        <taxon>Pleosporales</taxon>
        <taxon>Massarineae</taxon>
        <taxon>Periconiaceae</taxon>
        <taxon>Periconia</taxon>
    </lineage>
</organism>
<feature type="chain" id="PRO_5040791312" description="Peptidase S9 prolyl oligopeptidase catalytic domain-containing protein" evidence="2">
    <location>
        <begin position="20"/>
        <end position="252"/>
    </location>
</feature>
<protein>
    <recommendedName>
        <fullName evidence="3">Peptidase S9 prolyl oligopeptidase catalytic domain-containing protein</fullName>
    </recommendedName>
</protein>
<dbReference type="Proteomes" id="UP001152607">
    <property type="component" value="Unassembled WGS sequence"/>
</dbReference>
<dbReference type="InterPro" id="IPR050300">
    <property type="entry name" value="GDXG_lipolytic_enzyme"/>
</dbReference>
<sequence>MKSFIFASLLSMLAAAAPASRSLNSSILAYYPSDNPKGDGILVVPGGGYQHVSLDYEGAEAQTWLNQHGYHVWVLNYAVSSTASTPLYPTPQNQAAEAVQYIRTLDSVKKLGIWGFSAGGHLAATTVTNPDVAAQLDFAILAYPVITMDPSFTHPGSRENLIGANPSPELQASLSGENRVTNSTPPVFLFHTANDPVVPVKNTLVFAEAMAKHGRKFQSLILPDGEHGIALALDDPVRTWTGELERWLTYSV</sequence>
<keyword evidence="1" id="KW-0378">Hydrolase</keyword>
<dbReference type="AlphaFoldDB" id="A0A9W4UM72"/>
<reference evidence="4" key="1">
    <citation type="submission" date="2023-01" db="EMBL/GenBank/DDBJ databases">
        <authorList>
            <person name="Van Ghelder C."/>
            <person name="Rancurel C."/>
        </authorList>
    </citation>
    <scope>NUCLEOTIDE SEQUENCE</scope>
    <source>
        <strain evidence="4">CNCM I-4278</strain>
    </source>
</reference>
<keyword evidence="5" id="KW-1185">Reference proteome</keyword>
<name>A0A9W4UM72_9PLEO</name>
<dbReference type="OrthoDB" id="6499973at2759"/>
<evidence type="ECO:0000256" key="2">
    <source>
        <dbReference type="SAM" id="SignalP"/>
    </source>
</evidence>
<evidence type="ECO:0000259" key="3">
    <source>
        <dbReference type="Pfam" id="PF00326"/>
    </source>
</evidence>
<dbReference type="Pfam" id="PF00326">
    <property type="entry name" value="Peptidase_S9"/>
    <property type="match status" value="1"/>
</dbReference>
<accession>A0A9W4UM72</accession>
<dbReference type="PANTHER" id="PTHR48081:SF6">
    <property type="entry name" value="PEPTIDASE S9 PROLYL OLIGOPEPTIDASE CATALYTIC DOMAIN-CONTAINING PROTEIN"/>
    <property type="match status" value="1"/>
</dbReference>
<feature type="domain" description="Peptidase S9 prolyl oligopeptidase catalytic" evidence="3">
    <location>
        <begin position="97"/>
        <end position="230"/>
    </location>
</feature>
<dbReference type="InterPro" id="IPR001375">
    <property type="entry name" value="Peptidase_S9_cat"/>
</dbReference>
<feature type="signal peptide" evidence="2">
    <location>
        <begin position="1"/>
        <end position="19"/>
    </location>
</feature>
<gene>
    <name evidence="4" type="ORF">PDIGIT_LOCUS11880</name>
</gene>
<evidence type="ECO:0000313" key="5">
    <source>
        <dbReference type="Proteomes" id="UP001152607"/>
    </source>
</evidence>
<dbReference type="EMBL" id="CAOQHR010000008">
    <property type="protein sequence ID" value="CAI6338746.1"/>
    <property type="molecule type" value="Genomic_DNA"/>
</dbReference>
<dbReference type="PANTHER" id="PTHR48081">
    <property type="entry name" value="AB HYDROLASE SUPERFAMILY PROTEIN C4A8.06C"/>
    <property type="match status" value="1"/>
</dbReference>
<dbReference type="Gene3D" id="3.40.50.1820">
    <property type="entry name" value="alpha/beta hydrolase"/>
    <property type="match status" value="1"/>
</dbReference>
<dbReference type="InterPro" id="IPR029058">
    <property type="entry name" value="AB_hydrolase_fold"/>
</dbReference>